<evidence type="ECO:0000256" key="8">
    <source>
        <dbReference type="ARBA" id="ARBA00023002"/>
    </source>
</evidence>
<evidence type="ECO:0000256" key="10">
    <source>
        <dbReference type="PIRSR" id="PIRSR000098-1"/>
    </source>
</evidence>
<dbReference type="Proteomes" id="UP000050413">
    <property type="component" value="Unassembled WGS sequence"/>
</dbReference>
<reference evidence="14 15" key="1">
    <citation type="submission" date="2015-09" db="EMBL/GenBank/DDBJ databases">
        <title>Identification and resolution of microdiversity through metagenomic sequencing of parallel consortia.</title>
        <authorList>
            <person name="Nelson W.C."/>
            <person name="Romine M.F."/>
            <person name="Lindemann S.R."/>
        </authorList>
    </citation>
    <scope>NUCLEOTIDE SEQUENCE [LARGE SCALE GENOMIC DNA]</scope>
    <source>
        <strain evidence="14">HL-91</strain>
    </source>
</reference>
<keyword evidence="16" id="KW-1185">Reference proteome</keyword>
<dbReference type="InterPro" id="IPR016204">
    <property type="entry name" value="HDH"/>
</dbReference>
<evidence type="ECO:0000256" key="1">
    <source>
        <dbReference type="ARBA" id="ARBA00005056"/>
    </source>
</evidence>
<dbReference type="Gene3D" id="3.40.50.720">
    <property type="entry name" value="NAD(P)-binding Rossmann-like Domain"/>
    <property type="match status" value="1"/>
</dbReference>
<dbReference type="EC" id="1.1.1.3" evidence="4"/>
<sequence length="428" mass="44320">MTHPLRLGIAGLGTVGTGLVKLVQTNAALIEARVGRPIEISAVSARSRSRNRGVDISGYAWEDDPVALARRDDVDVVVELMGGENGPAKALTEAAIAAGKDVVSANKALLALHGQALAEAAEARGVALRFEAAVAGGIPVIKSLMEGLAGNRITRIKGVMNGTCNYILTRMEDAGLPYDTVFEEANQLGYLEADPTLDVGGIDAAHKLALLAAIGFGVQPNFDAIELGGIEKISIEDIRAAADMGLRIKLLGVAQMTGRGLEQSMTPCLVPADSPLGQLKGGTNMVVIEGDAVEQVVLRGPGAGEGPTASAVMGDVIDIARGLRLPVFGQPATTLAQPIAARATASKPFYLRMTLMDKPGALAKVAEALGLAGVSINRMRQQGHADTRAPVLVITHKTTRDAIEHAVALSLKTGVVVGDPVALAIEED</sequence>
<dbReference type="OrthoDB" id="9808167at2"/>
<keyword evidence="7" id="KW-0791">Threonine biosynthesis</keyword>
<evidence type="ECO:0000256" key="7">
    <source>
        <dbReference type="ARBA" id="ARBA00022697"/>
    </source>
</evidence>
<dbReference type="PATRIC" id="fig|1666912.4.peg.102"/>
<keyword evidence="11" id="KW-0521">NADP</keyword>
<dbReference type="Proteomes" id="UP000182045">
    <property type="component" value="Unassembled WGS sequence"/>
</dbReference>
<dbReference type="FunFam" id="3.30.360.10:FF:000005">
    <property type="entry name" value="Homoserine dehydrogenase"/>
    <property type="match status" value="1"/>
</dbReference>
<dbReference type="GO" id="GO:0004412">
    <property type="term" value="F:homoserine dehydrogenase activity"/>
    <property type="evidence" value="ECO:0007669"/>
    <property type="project" value="UniProtKB-EC"/>
</dbReference>
<dbReference type="AlphaFoldDB" id="A0A0P8A6P2"/>
<dbReference type="InterPro" id="IPR005106">
    <property type="entry name" value="Asp/hSer_DH_NAD-bd"/>
</dbReference>
<dbReference type="UniPathway" id="UPA00051">
    <property type="reaction ID" value="UER00465"/>
</dbReference>
<dbReference type="RefSeq" id="WP_072245632.1">
    <property type="nucleotide sequence ID" value="NZ_FBYC01000004.1"/>
</dbReference>
<dbReference type="GO" id="GO:0009088">
    <property type="term" value="P:threonine biosynthetic process"/>
    <property type="evidence" value="ECO:0007669"/>
    <property type="project" value="UniProtKB-UniPathway"/>
</dbReference>
<evidence type="ECO:0000313" key="15">
    <source>
        <dbReference type="Proteomes" id="UP000050413"/>
    </source>
</evidence>
<dbReference type="InterPro" id="IPR002912">
    <property type="entry name" value="ACT_dom"/>
</dbReference>
<gene>
    <name evidence="13" type="ORF">Ga0058931_1322</name>
    <name evidence="14" type="ORF">HLUCCA05_06410</name>
</gene>
<dbReference type="Gene3D" id="3.30.70.260">
    <property type="match status" value="1"/>
</dbReference>
<dbReference type="PANTHER" id="PTHR43331:SF1">
    <property type="entry name" value="HOMOSERINE DEHYDROGENASE"/>
    <property type="match status" value="1"/>
</dbReference>
<feature type="domain" description="ACT" evidence="12">
    <location>
        <begin position="350"/>
        <end position="425"/>
    </location>
</feature>
<organism evidence="14 15">
    <name type="scientific">Roseibaca calidilacus</name>
    <dbReference type="NCBI Taxonomy" id="1666912"/>
    <lineage>
        <taxon>Bacteria</taxon>
        <taxon>Pseudomonadati</taxon>
        <taxon>Pseudomonadota</taxon>
        <taxon>Alphaproteobacteria</taxon>
        <taxon>Rhodobacterales</taxon>
        <taxon>Paracoccaceae</taxon>
        <taxon>Roseinatronobacter</taxon>
    </lineage>
</organism>
<feature type="binding site" evidence="11">
    <location>
        <position position="192"/>
    </location>
    <ligand>
        <name>L-homoserine</name>
        <dbReference type="ChEBI" id="CHEBI:57476"/>
    </ligand>
</feature>
<dbReference type="CDD" id="cd04881">
    <property type="entry name" value="ACT_HSDH-Hom"/>
    <property type="match status" value="1"/>
</dbReference>
<name>A0A0P8A6P2_9RHOB</name>
<dbReference type="STRING" id="1666912.Ga0058931_1322"/>
<dbReference type="EMBL" id="LJSG01000020">
    <property type="protein sequence ID" value="KPP89786.1"/>
    <property type="molecule type" value="Genomic_DNA"/>
</dbReference>
<dbReference type="PANTHER" id="PTHR43331">
    <property type="entry name" value="HOMOSERINE DEHYDROGENASE"/>
    <property type="match status" value="1"/>
</dbReference>
<dbReference type="InterPro" id="IPR036291">
    <property type="entry name" value="NAD(P)-bd_dom_sf"/>
</dbReference>
<dbReference type="EMBL" id="FBYC01000004">
    <property type="protein sequence ID" value="CUX80758.1"/>
    <property type="molecule type" value="Genomic_DNA"/>
</dbReference>
<dbReference type="UniPathway" id="UPA00050">
    <property type="reaction ID" value="UER00063"/>
</dbReference>
<evidence type="ECO:0000256" key="11">
    <source>
        <dbReference type="PIRSR" id="PIRSR000098-2"/>
    </source>
</evidence>
<evidence type="ECO:0000256" key="3">
    <source>
        <dbReference type="ARBA" id="ARBA00006753"/>
    </source>
</evidence>
<dbReference type="SUPFAM" id="SSF55021">
    <property type="entry name" value="ACT-like"/>
    <property type="match status" value="1"/>
</dbReference>
<comment type="pathway">
    <text evidence="2">Amino-acid biosynthesis; L-methionine biosynthesis via de novo pathway; L-homoserine from L-aspartate: step 3/3.</text>
</comment>
<feature type="binding site" evidence="11">
    <location>
        <begin position="10"/>
        <end position="17"/>
    </location>
    <ligand>
        <name>NADP(+)</name>
        <dbReference type="ChEBI" id="CHEBI:58349"/>
    </ligand>
</feature>
<evidence type="ECO:0000256" key="2">
    <source>
        <dbReference type="ARBA" id="ARBA00005062"/>
    </source>
</evidence>
<dbReference type="GO" id="GO:0050661">
    <property type="term" value="F:NADP binding"/>
    <property type="evidence" value="ECO:0007669"/>
    <property type="project" value="InterPro"/>
</dbReference>
<dbReference type="Pfam" id="PF01842">
    <property type="entry name" value="ACT"/>
    <property type="match status" value="1"/>
</dbReference>
<dbReference type="InterPro" id="IPR001342">
    <property type="entry name" value="HDH_cat"/>
</dbReference>
<protein>
    <recommendedName>
        <fullName evidence="5">Homoserine dehydrogenase</fullName>
        <ecNumber evidence="4">1.1.1.3</ecNumber>
    </recommendedName>
</protein>
<dbReference type="Gene3D" id="3.30.360.10">
    <property type="entry name" value="Dihydrodipicolinate Reductase, domain 2"/>
    <property type="match status" value="1"/>
</dbReference>
<keyword evidence="6" id="KW-0028">Amino-acid biosynthesis</keyword>
<evidence type="ECO:0000256" key="5">
    <source>
        <dbReference type="ARBA" id="ARBA00013376"/>
    </source>
</evidence>
<feature type="active site" description="Proton donor" evidence="10">
    <location>
        <position position="207"/>
    </location>
</feature>
<proteinExistence type="inferred from homology"/>
<dbReference type="PIRSF" id="PIRSF000098">
    <property type="entry name" value="Homoser_dehydrog"/>
    <property type="match status" value="1"/>
</dbReference>
<dbReference type="PROSITE" id="PS51671">
    <property type="entry name" value="ACT"/>
    <property type="match status" value="1"/>
</dbReference>
<feature type="binding site" evidence="11">
    <location>
        <position position="107"/>
    </location>
    <ligand>
        <name>NADPH</name>
        <dbReference type="ChEBI" id="CHEBI:57783"/>
    </ligand>
</feature>
<evidence type="ECO:0000256" key="4">
    <source>
        <dbReference type="ARBA" id="ARBA00013213"/>
    </source>
</evidence>
<comment type="pathway">
    <text evidence="1">Amino-acid biosynthesis; L-threonine biosynthesis; L-threonine from L-aspartate: step 3/5.</text>
</comment>
<dbReference type="Pfam" id="PF03447">
    <property type="entry name" value="NAD_binding_3"/>
    <property type="match status" value="1"/>
</dbReference>
<comment type="caution">
    <text evidence="14">The sequence shown here is derived from an EMBL/GenBank/DDBJ whole genome shotgun (WGS) entry which is preliminary data.</text>
</comment>
<evidence type="ECO:0000313" key="13">
    <source>
        <dbReference type="EMBL" id="CUX80758.1"/>
    </source>
</evidence>
<dbReference type="SUPFAM" id="SSF51735">
    <property type="entry name" value="NAD(P)-binding Rossmann-fold domains"/>
    <property type="match status" value="1"/>
</dbReference>
<dbReference type="NCBIfam" id="NF004976">
    <property type="entry name" value="PRK06349.1"/>
    <property type="match status" value="1"/>
</dbReference>
<accession>A0A0P8A6P2</accession>
<evidence type="ECO:0000313" key="16">
    <source>
        <dbReference type="Proteomes" id="UP000182045"/>
    </source>
</evidence>
<evidence type="ECO:0000259" key="12">
    <source>
        <dbReference type="PROSITE" id="PS51671"/>
    </source>
</evidence>
<comment type="similarity">
    <text evidence="3">Belongs to the homoserine dehydrogenase family.</text>
</comment>
<evidence type="ECO:0000256" key="6">
    <source>
        <dbReference type="ARBA" id="ARBA00022605"/>
    </source>
</evidence>
<keyword evidence="8" id="KW-0560">Oxidoreductase</keyword>
<dbReference type="SUPFAM" id="SSF55347">
    <property type="entry name" value="Glyceraldehyde-3-phosphate dehydrogenase-like, C-terminal domain"/>
    <property type="match status" value="1"/>
</dbReference>
<keyword evidence="9" id="KW-0486">Methionine biosynthesis</keyword>
<reference evidence="13 16" key="2">
    <citation type="submission" date="2016-01" db="EMBL/GenBank/DDBJ databases">
        <authorList>
            <person name="Varghese N."/>
        </authorList>
    </citation>
    <scope>NUCLEOTIDE SEQUENCE [LARGE SCALE GENOMIC DNA]</scope>
    <source>
        <strain evidence="13 16">HL-91</strain>
    </source>
</reference>
<dbReference type="Pfam" id="PF00742">
    <property type="entry name" value="Homoserine_dh"/>
    <property type="match status" value="1"/>
</dbReference>
<evidence type="ECO:0000313" key="14">
    <source>
        <dbReference type="EMBL" id="KPP89786.1"/>
    </source>
</evidence>
<dbReference type="InterPro" id="IPR045865">
    <property type="entry name" value="ACT-like_dom_sf"/>
</dbReference>
<evidence type="ECO:0000256" key="9">
    <source>
        <dbReference type="ARBA" id="ARBA00023167"/>
    </source>
</evidence>
<dbReference type="GO" id="GO:0009086">
    <property type="term" value="P:methionine biosynthetic process"/>
    <property type="evidence" value="ECO:0007669"/>
    <property type="project" value="UniProtKB-KW"/>
</dbReference>